<feature type="transmembrane region" description="Helical" evidence="1">
    <location>
        <begin position="367"/>
        <end position="391"/>
    </location>
</feature>
<dbReference type="InterPro" id="IPR045931">
    <property type="entry name" value="DUF6350"/>
</dbReference>
<dbReference type="AlphaFoldDB" id="A0A839Y9Y4"/>
<keyword evidence="1" id="KW-0812">Transmembrane</keyword>
<feature type="transmembrane region" description="Helical" evidence="1">
    <location>
        <begin position="254"/>
        <end position="278"/>
    </location>
</feature>
<evidence type="ECO:0000313" key="2">
    <source>
        <dbReference type="EMBL" id="MBB3678152.1"/>
    </source>
</evidence>
<feature type="transmembrane region" description="Helical" evidence="1">
    <location>
        <begin position="89"/>
        <end position="112"/>
    </location>
</feature>
<gene>
    <name evidence="2" type="ORF">FHX36_003887</name>
</gene>
<feature type="transmembrane region" description="Helical" evidence="1">
    <location>
        <begin position="124"/>
        <end position="146"/>
    </location>
</feature>
<keyword evidence="1" id="KW-1133">Transmembrane helix</keyword>
<keyword evidence="1" id="KW-0472">Membrane</keyword>
<feature type="transmembrane region" description="Helical" evidence="1">
    <location>
        <begin position="192"/>
        <end position="216"/>
    </location>
</feature>
<sequence>MTSLLARLPSLGPGRPGERRGPASGWLAVATTLAVTATGLLGLGLALVVVQTLDPDGGLPVSGSARLAGQLWLLAQGGELDLPAGPLRLAPLLLTAAIAWGLSRAAGSVVALRDVQDPAAVARVVAAVVGVHTVVTTGTALLVSAPEASVDLLRTVPGALVLALVAGGLGALRDSGLSAEVADRFPGPGRVLVRAAVAGTLALAACCTAVIAVALVDDVDGVGRLVTGLGGASAGAAGQVGLSLLLLPNAAAAVMGLAAGPGFLVGAGTFVSTGGVTLGSVPALPLMAALPDTQAVPLLAFLSQALPALAGLVAGAAVGRRLGDADGGALTAALWGVVAGVGVGVLSGLWVLLAWGRLGDAGLAEVGAPALATGLAIAAQAGIAAGPVAAVTRWRNRG</sequence>
<proteinExistence type="predicted"/>
<dbReference type="Pfam" id="PF19877">
    <property type="entry name" value="DUF6350"/>
    <property type="match status" value="1"/>
</dbReference>
<organism evidence="2 3">
    <name type="scientific">Modestobacter versicolor</name>
    <dbReference type="NCBI Taxonomy" id="429133"/>
    <lineage>
        <taxon>Bacteria</taxon>
        <taxon>Bacillati</taxon>
        <taxon>Actinomycetota</taxon>
        <taxon>Actinomycetes</taxon>
        <taxon>Geodermatophilales</taxon>
        <taxon>Geodermatophilaceae</taxon>
        <taxon>Modestobacter</taxon>
    </lineage>
</organism>
<feature type="transmembrane region" description="Helical" evidence="1">
    <location>
        <begin position="330"/>
        <end position="355"/>
    </location>
</feature>
<name>A0A839Y9Y4_9ACTN</name>
<evidence type="ECO:0000256" key="1">
    <source>
        <dbReference type="SAM" id="Phobius"/>
    </source>
</evidence>
<feature type="transmembrane region" description="Helical" evidence="1">
    <location>
        <begin position="298"/>
        <end position="318"/>
    </location>
</feature>
<feature type="transmembrane region" description="Helical" evidence="1">
    <location>
        <begin position="152"/>
        <end position="172"/>
    </location>
</feature>
<feature type="transmembrane region" description="Helical" evidence="1">
    <location>
        <begin position="228"/>
        <end position="247"/>
    </location>
</feature>
<accession>A0A839Y9Y4</accession>
<protein>
    <submittedName>
        <fullName evidence="2">Uncharacterized protein</fullName>
    </submittedName>
</protein>
<dbReference type="Proteomes" id="UP000580718">
    <property type="component" value="Unassembled WGS sequence"/>
</dbReference>
<evidence type="ECO:0000313" key="3">
    <source>
        <dbReference type="Proteomes" id="UP000580718"/>
    </source>
</evidence>
<reference evidence="2 3" key="1">
    <citation type="submission" date="2020-08" db="EMBL/GenBank/DDBJ databases">
        <title>Sequencing the genomes of 1000 actinobacteria strains.</title>
        <authorList>
            <person name="Klenk H.-P."/>
        </authorList>
    </citation>
    <scope>NUCLEOTIDE SEQUENCE [LARGE SCALE GENOMIC DNA]</scope>
    <source>
        <strain evidence="2 3">DSM 16678</strain>
    </source>
</reference>
<dbReference type="EMBL" id="JACIBU010000001">
    <property type="protein sequence ID" value="MBB3678152.1"/>
    <property type="molecule type" value="Genomic_DNA"/>
</dbReference>
<dbReference type="RefSeq" id="WP_183514037.1">
    <property type="nucleotide sequence ID" value="NZ_JACIBU010000001.1"/>
</dbReference>
<feature type="transmembrane region" description="Helical" evidence="1">
    <location>
        <begin position="25"/>
        <end position="50"/>
    </location>
</feature>
<comment type="caution">
    <text evidence="2">The sequence shown here is derived from an EMBL/GenBank/DDBJ whole genome shotgun (WGS) entry which is preliminary data.</text>
</comment>